<dbReference type="Gene3D" id="1.10.10.10">
    <property type="entry name" value="Winged helix-like DNA-binding domain superfamily/Winged helix DNA-binding domain"/>
    <property type="match status" value="1"/>
</dbReference>
<dbReference type="InterPro" id="IPR036388">
    <property type="entry name" value="WH-like_DNA-bd_sf"/>
</dbReference>
<reference evidence="1" key="1">
    <citation type="journal article" date="2020" name="mSystems">
        <title>Genome- and Community-Level Interaction Insights into Carbon Utilization and Element Cycling Functions of Hydrothermarchaeota in Hydrothermal Sediment.</title>
        <authorList>
            <person name="Zhou Z."/>
            <person name="Liu Y."/>
            <person name="Xu W."/>
            <person name="Pan J."/>
            <person name="Luo Z.H."/>
            <person name="Li M."/>
        </authorList>
    </citation>
    <scope>NUCLEOTIDE SEQUENCE [LARGE SCALE GENOMIC DNA]</scope>
    <source>
        <strain evidence="1">SpSt-210</strain>
    </source>
</reference>
<dbReference type="NCBIfam" id="TIGR00738">
    <property type="entry name" value="rrf2_super"/>
    <property type="match status" value="1"/>
</dbReference>
<dbReference type="EMBL" id="DSIY01000159">
    <property type="protein sequence ID" value="HEG91076.1"/>
    <property type="molecule type" value="Genomic_DNA"/>
</dbReference>
<gene>
    <name evidence="1" type="ORF">ENP34_06505</name>
</gene>
<dbReference type="PROSITE" id="PS51197">
    <property type="entry name" value="HTH_RRF2_2"/>
    <property type="match status" value="1"/>
</dbReference>
<dbReference type="GO" id="GO:0003700">
    <property type="term" value="F:DNA-binding transcription factor activity"/>
    <property type="evidence" value="ECO:0007669"/>
    <property type="project" value="TreeGrafter"/>
</dbReference>
<comment type="caution">
    <text evidence="1">The sequence shown here is derived from an EMBL/GenBank/DDBJ whole genome shotgun (WGS) entry which is preliminary data.</text>
</comment>
<dbReference type="PROSITE" id="PS01332">
    <property type="entry name" value="HTH_RRF2_1"/>
    <property type="match status" value="1"/>
</dbReference>
<dbReference type="AlphaFoldDB" id="A0A831X1D0"/>
<dbReference type="InterPro" id="IPR000944">
    <property type="entry name" value="Tscrpt_reg_Rrf2"/>
</dbReference>
<sequence>MPVLSQTSRYALHALIVIARSGGLANVRVIAEEASIPRNYLGKILHVLVRRGLLRSSRGVGGGFWLARPPQQIPLIEIIEAFEDRQFFARCLLGSESCPEGRPCAAHALWAPIVEQTRQFFEATTLADLLAEGQALEALAGPARLPSGSELSIDGSER</sequence>
<organism evidence="1">
    <name type="scientific">Thermorudis peleae</name>
    <dbReference type="NCBI Taxonomy" id="1382356"/>
    <lineage>
        <taxon>Bacteria</taxon>
        <taxon>Pseudomonadati</taxon>
        <taxon>Thermomicrobiota</taxon>
        <taxon>Thermomicrobia</taxon>
        <taxon>Thermomicrobia incertae sedis</taxon>
        <taxon>Thermorudis</taxon>
    </lineage>
</organism>
<evidence type="ECO:0000313" key="1">
    <source>
        <dbReference type="EMBL" id="HEG91076.1"/>
    </source>
</evidence>
<name>A0A831X1D0_9BACT</name>
<dbReference type="InterPro" id="IPR036390">
    <property type="entry name" value="WH_DNA-bd_sf"/>
</dbReference>
<dbReference type="Pfam" id="PF02082">
    <property type="entry name" value="Rrf2"/>
    <property type="match status" value="1"/>
</dbReference>
<dbReference type="InterPro" id="IPR030489">
    <property type="entry name" value="TR_Rrf2-type_CS"/>
</dbReference>
<dbReference type="PANTHER" id="PTHR33221">
    <property type="entry name" value="WINGED HELIX-TURN-HELIX TRANSCRIPTIONAL REGULATOR, RRF2 FAMILY"/>
    <property type="match status" value="1"/>
</dbReference>
<accession>A0A831X1D0</accession>
<dbReference type="PANTHER" id="PTHR33221:SF15">
    <property type="entry name" value="HTH-TYPE TRANSCRIPTIONAL REGULATOR YWGB-RELATED"/>
    <property type="match status" value="1"/>
</dbReference>
<proteinExistence type="predicted"/>
<protein>
    <submittedName>
        <fullName evidence="1">Rrf2 family transcriptional regulator</fullName>
    </submittedName>
</protein>
<dbReference type="GO" id="GO:0005829">
    <property type="term" value="C:cytosol"/>
    <property type="evidence" value="ECO:0007669"/>
    <property type="project" value="TreeGrafter"/>
</dbReference>
<dbReference type="SUPFAM" id="SSF46785">
    <property type="entry name" value="Winged helix' DNA-binding domain"/>
    <property type="match status" value="1"/>
</dbReference>